<dbReference type="AlphaFoldDB" id="A0A409Y0B5"/>
<protein>
    <submittedName>
        <fullName evidence="2">Uncharacterized protein</fullName>
    </submittedName>
</protein>
<feature type="compositionally biased region" description="Basic and acidic residues" evidence="1">
    <location>
        <begin position="65"/>
        <end position="76"/>
    </location>
</feature>
<dbReference type="InParanoid" id="A0A409Y0B5"/>
<comment type="caution">
    <text evidence="2">The sequence shown here is derived from an EMBL/GenBank/DDBJ whole genome shotgun (WGS) entry which is preliminary data.</text>
</comment>
<feature type="compositionally biased region" description="Basic and acidic residues" evidence="1">
    <location>
        <begin position="32"/>
        <end position="56"/>
    </location>
</feature>
<reference evidence="2 3" key="1">
    <citation type="journal article" date="2018" name="Evol. Lett.">
        <title>Horizontal gene cluster transfer increased hallucinogenic mushroom diversity.</title>
        <authorList>
            <person name="Reynolds H.T."/>
            <person name="Vijayakumar V."/>
            <person name="Gluck-Thaler E."/>
            <person name="Korotkin H.B."/>
            <person name="Matheny P.B."/>
            <person name="Slot J.C."/>
        </authorList>
    </citation>
    <scope>NUCLEOTIDE SEQUENCE [LARGE SCALE GENOMIC DNA]</scope>
    <source>
        <strain evidence="2 3">SRW20</strain>
    </source>
</reference>
<dbReference type="EMBL" id="NHYE01001375">
    <property type="protein sequence ID" value="PPQ96393.1"/>
    <property type="molecule type" value="Genomic_DNA"/>
</dbReference>
<accession>A0A409Y0B5</accession>
<keyword evidence="3" id="KW-1185">Reference proteome</keyword>
<sequence length="569" mass="63206">MSGIYNWGKNMLGFSPSTSNTNKRSRTIDGGMSKEELLGSPKKEGTHAQVDDHRLATESLATQRADSREGRREHSAPTRHSSSSRSTGEGGASSSASRSQRDGPDAHPKESVQDRRTTSRRSGLKREKELEQRVQDLEKDVETLRQQLHESQRDLTIANGRARKELAEANAKIKDLERTVKAVQTDRNNLSTRLFGELAQQKNTANAAEKKAAGLEERHGKQEKELRALREQLKAAEDRQTRMASLLDERTSDLKGVQPFLTTADRYSGAEIIKMVEGLNAEVFQAAAFMAELVVDDSMIATQAEYTTAMEKYKGNLVNIKRELGDELYTYLASNHADIRVDPLPLQLAIQHLLTLWCTNNIESFSLGSLNKELKVLYEKIRASEIQAVSGRWRAITSSYIRDEVPRPDTTAIFSMIAVLLFLCGWSWQSKESQGAVPKMRNKITAIQEQCKQLKAAMKEGITTSDLDVFCVVPGSVFGPGMVDAYADATASTTGVTQTDEGLVLCTVGTGLRKSFAKRDNELEVRYQVDMLLEPRVALTSVLTDNIDDDIVMGESLEEQTRLDGSDDR</sequence>
<evidence type="ECO:0000313" key="3">
    <source>
        <dbReference type="Proteomes" id="UP000284706"/>
    </source>
</evidence>
<feature type="compositionally biased region" description="Basic and acidic residues" evidence="1">
    <location>
        <begin position="99"/>
        <end position="117"/>
    </location>
</feature>
<feature type="region of interest" description="Disordered" evidence="1">
    <location>
        <begin position="1"/>
        <end position="132"/>
    </location>
</feature>
<dbReference type="Gene3D" id="1.10.287.1490">
    <property type="match status" value="1"/>
</dbReference>
<organism evidence="2 3">
    <name type="scientific">Gymnopilus dilepis</name>
    <dbReference type="NCBI Taxonomy" id="231916"/>
    <lineage>
        <taxon>Eukaryota</taxon>
        <taxon>Fungi</taxon>
        <taxon>Dikarya</taxon>
        <taxon>Basidiomycota</taxon>
        <taxon>Agaricomycotina</taxon>
        <taxon>Agaricomycetes</taxon>
        <taxon>Agaricomycetidae</taxon>
        <taxon>Agaricales</taxon>
        <taxon>Agaricineae</taxon>
        <taxon>Hymenogastraceae</taxon>
        <taxon>Gymnopilus</taxon>
    </lineage>
</organism>
<feature type="region of interest" description="Disordered" evidence="1">
    <location>
        <begin position="202"/>
        <end position="221"/>
    </location>
</feature>
<proteinExistence type="predicted"/>
<gene>
    <name evidence="2" type="ORF">CVT26_004995</name>
</gene>
<dbReference type="OrthoDB" id="3147752at2759"/>
<evidence type="ECO:0000256" key="1">
    <source>
        <dbReference type="SAM" id="MobiDB-lite"/>
    </source>
</evidence>
<feature type="compositionally biased region" description="Basic and acidic residues" evidence="1">
    <location>
        <begin position="208"/>
        <end position="221"/>
    </location>
</feature>
<dbReference type="SUPFAM" id="SSF57997">
    <property type="entry name" value="Tropomyosin"/>
    <property type="match status" value="1"/>
</dbReference>
<name>A0A409Y0B5_9AGAR</name>
<feature type="compositionally biased region" description="Low complexity" evidence="1">
    <location>
        <begin position="78"/>
        <end position="98"/>
    </location>
</feature>
<dbReference type="Proteomes" id="UP000284706">
    <property type="component" value="Unassembled WGS sequence"/>
</dbReference>
<evidence type="ECO:0000313" key="2">
    <source>
        <dbReference type="EMBL" id="PPQ96393.1"/>
    </source>
</evidence>